<dbReference type="EC" id="4.2.1.46" evidence="3"/>
<sequence length="349" mass="38058">MRILVTGGAGFIGSHFVRTLLGPAGPGGDLAVTVLDALSPTGDRANLWPVEDHPCLEFVQGTTRDLALIDALARHHEMVVHFAAESATDLPAADLPAANESAYAATNVLGTQTLLDAAVRHGVQRFVHVSTDEVYGAIPAGSWKESEALAPATPYAASKAGADLLALACHRTHGLDVRVTRCSATYGPYQSLERTIPRFVTRLLAGRGLPPSGPALPTREWLHVDDHCRAIRLVLDGGRPGEVYNIGGGPELTSKQLTDRLLTALDADRGRVGHAIDSAPPPGARPRYAANWAKIRTELGYAPRHSFEDGLAETIEWYRDHPTWWQRGRPEQRERRQQRERREQQEAVR</sequence>
<dbReference type="Proteomes" id="UP000588098">
    <property type="component" value="Unassembled WGS sequence"/>
</dbReference>
<dbReference type="Gene3D" id="3.40.50.720">
    <property type="entry name" value="NAD(P)-binding Rossmann-like Domain"/>
    <property type="match status" value="1"/>
</dbReference>
<dbReference type="InterPro" id="IPR036291">
    <property type="entry name" value="NAD(P)-bd_dom_sf"/>
</dbReference>
<name>A0A7W9QBL6_9ACTN</name>
<keyword evidence="4" id="KW-1185">Reference proteome</keyword>
<proteinExistence type="predicted"/>
<comment type="caution">
    <text evidence="3">The sequence shown here is derived from an EMBL/GenBank/DDBJ whole genome shotgun (WGS) entry which is preliminary data.</text>
</comment>
<reference evidence="3 4" key="1">
    <citation type="submission" date="2020-08" db="EMBL/GenBank/DDBJ databases">
        <title>Genomic Encyclopedia of Type Strains, Phase III (KMG-III): the genomes of soil and plant-associated and newly described type strains.</title>
        <authorList>
            <person name="Whitman W."/>
        </authorList>
    </citation>
    <scope>NUCLEOTIDE SEQUENCE [LARGE SCALE GENOMIC DNA]</scope>
    <source>
        <strain evidence="3 4">CECT 8305</strain>
    </source>
</reference>
<dbReference type="SUPFAM" id="SSF51735">
    <property type="entry name" value="NAD(P)-binding Rossmann-fold domains"/>
    <property type="match status" value="1"/>
</dbReference>
<dbReference type="InterPro" id="IPR016040">
    <property type="entry name" value="NAD(P)-bd_dom"/>
</dbReference>
<dbReference type="AlphaFoldDB" id="A0A7W9QBL6"/>
<evidence type="ECO:0000313" key="3">
    <source>
        <dbReference type="EMBL" id="MBB5937253.1"/>
    </source>
</evidence>
<gene>
    <name evidence="3" type="ORF">FHS42_004332</name>
</gene>
<dbReference type="GO" id="GO:0008460">
    <property type="term" value="F:dTDP-glucose 4,6-dehydratase activity"/>
    <property type="evidence" value="ECO:0007669"/>
    <property type="project" value="UniProtKB-EC"/>
</dbReference>
<feature type="region of interest" description="Disordered" evidence="1">
    <location>
        <begin position="327"/>
        <end position="349"/>
    </location>
</feature>
<evidence type="ECO:0000256" key="1">
    <source>
        <dbReference type="SAM" id="MobiDB-lite"/>
    </source>
</evidence>
<protein>
    <submittedName>
        <fullName evidence="3">dTDP-glucose 4,6-dehydratase</fullName>
        <ecNumber evidence="3">4.2.1.46</ecNumber>
    </submittedName>
</protein>
<organism evidence="3 4">
    <name type="scientific">Streptomyces zagrosensis</name>
    <dbReference type="NCBI Taxonomy" id="1042984"/>
    <lineage>
        <taxon>Bacteria</taxon>
        <taxon>Bacillati</taxon>
        <taxon>Actinomycetota</taxon>
        <taxon>Actinomycetes</taxon>
        <taxon>Kitasatosporales</taxon>
        <taxon>Streptomycetaceae</taxon>
        <taxon>Streptomyces</taxon>
    </lineage>
</organism>
<dbReference type="PANTHER" id="PTHR43000">
    <property type="entry name" value="DTDP-D-GLUCOSE 4,6-DEHYDRATASE-RELATED"/>
    <property type="match status" value="1"/>
</dbReference>
<dbReference type="EMBL" id="JACHJL010000011">
    <property type="protein sequence ID" value="MBB5937253.1"/>
    <property type="molecule type" value="Genomic_DNA"/>
</dbReference>
<keyword evidence="3" id="KW-0456">Lyase</keyword>
<accession>A0A7W9QBL6</accession>
<feature type="domain" description="NAD(P)-binding" evidence="2">
    <location>
        <begin position="4"/>
        <end position="314"/>
    </location>
</feature>
<dbReference type="RefSeq" id="WP_184574093.1">
    <property type="nucleotide sequence ID" value="NZ_JACHJL010000011.1"/>
</dbReference>
<dbReference type="Gene3D" id="3.90.25.10">
    <property type="entry name" value="UDP-galactose 4-epimerase, domain 1"/>
    <property type="match status" value="1"/>
</dbReference>
<evidence type="ECO:0000313" key="4">
    <source>
        <dbReference type="Proteomes" id="UP000588098"/>
    </source>
</evidence>
<evidence type="ECO:0000259" key="2">
    <source>
        <dbReference type="Pfam" id="PF16363"/>
    </source>
</evidence>
<dbReference type="Pfam" id="PF16363">
    <property type="entry name" value="GDP_Man_Dehyd"/>
    <property type="match status" value="1"/>
</dbReference>